<sequence length="381" mass="39124">MLAVTEFDAGARAMGFLAAATWLPWLLISLPAGVWIDRGDARRIMIGADLWSAAVTASVPVAWAFGHLTLAHVFAAALGVGFGSVFFRTAYASLVPQVVAKDDLEQANSRLVGTESAMQIAGPGVGGALVALVGAAYTVVLDSISFLVSALCLARIRPGDMSRPTPPAREPMLTSIRAGLRVLARDPYVRYFAVQGGVSNFALTGYGALLVLFLVKDLHLPAGAIGVVIAVGSVGGLIGASIARRTSTRLGQGPAMVALQIIGGPAALLIPAAQPGLLVLLVPLGEVLVGIGVVGANVLRGAFRMRYVPGELMARVVSASALVNLGTMPLGGLAAAWLGEQFGVRSAIALLAALHALASLSVLIGPYRPGRPLPDAPMPVR</sequence>
<dbReference type="PANTHER" id="PTHR23513:SF6">
    <property type="entry name" value="MAJOR FACILITATOR SUPERFAMILY ASSOCIATED DOMAIN-CONTAINING PROTEIN"/>
    <property type="match status" value="1"/>
</dbReference>
<proteinExistence type="predicted"/>
<evidence type="ECO:0000256" key="1">
    <source>
        <dbReference type="ARBA" id="ARBA00004651"/>
    </source>
</evidence>
<feature type="transmembrane region" description="Helical" evidence="7">
    <location>
        <begin position="279"/>
        <end position="300"/>
    </location>
</feature>
<keyword evidence="6 7" id="KW-0472">Membrane</keyword>
<keyword evidence="2" id="KW-0813">Transport</keyword>
<dbReference type="Proteomes" id="UP001499938">
    <property type="component" value="Unassembled WGS sequence"/>
</dbReference>
<reference evidence="10" key="1">
    <citation type="journal article" date="2019" name="Int. J. Syst. Evol. Microbiol.">
        <title>The Global Catalogue of Microorganisms (GCM) 10K type strain sequencing project: providing services to taxonomists for standard genome sequencing and annotation.</title>
        <authorList>
            <consortium name="The Broad Institute Genomics Platform"/>
            <consortium name="The Broad Institute Genome Sequencing Center for Infectious Disease"/>
            <person name="Wu L."/>
            <person name="Ma J."/>
        </authorList>
    </citation>
    <scope>NUCLEOTIDE SEQUENCE [LARGE SCALE GENOMIC DNA]</scope>
    <source>
        <strain evidence="10">JCM 15592</strain>
    </source>
</reference>
<evidence type="ECO:0000256" key="6">
    <source>
        <dbReference type="ARBA" id="ARBA00023136"/>
    </source>
</evidence>
<gene>
    <name evidence="9" type="ORF">GCM10009811_14500</name>
</gene>
<dbReference type="CDD" id="cd06173">
    <property type="entry name" value="MFS_MefA_like"/>
    <property type="match status" value="1"/>
</dbReference>
<evidence type="ECO:0000259" key="8">
    <source>
        <dbReference type="PROSITE" id="PS50850"/>
    </source>
</evidence>
<dbReference type="PANTHER" id="PTHR23513">
    <property type="entry name" value="INTEGRAL MEMBRANE EFFLUX PROTEIN-RELATED"/>
    <property type="match status" value="1"/>
</dbReference>
<evidence type="ECO:0000256" key="3">
    <source>
        <dbReference type="ARBA" id="ARBA00022475"/>
    </source>
</evidence>
<keyword evidence="3" id="KW-1003">Cell membrane</keyword>
<accession>A0ABP4XSR9</accession>
<feature type="transmembrane region" description="Helical" evidence="7">
    <location>
        <begin position="255"/>
        <end position="273"/>
    </location>
</feature>
<dbReference type="InterPro" id="IPR020846">
    <property type="entry name" value="MFS_dom"/>
</dbReference>
<evidence type="ECO:0000313" key="10">
    <source>
        <dbReference type="Proteomes" id="UP001499938"/>
    </source>
</evidence>
<feature type="transmembrane region" description="Helical" evidence="7">
    <location>
        <begin position="191"/>
        <end position="215"/>
    </location>
</feature>
<dbReference type="Gene3D" id="1.20.1250.20">
    <property type="entry name" value="MFS general substrate transporter like domains"/>
    <property type="match status" value="1"/>
</dbReference>
<protein>
    <submittedName>
        <fullName evidence="9">MFS transporter</fullName>
    </submittedName>
</protein>
<evidence type="ECO:0000256" key="5">
    <source>
        <dbReference type="ARBA" id="ARBA00022989"/>
    </source>
</evidence>
<dbReference type="InterPro" id="IPR010290">
    <property type="entry name" value="TM_effector"/>
</dbReference>
<dbReference type="EMBL" id="BAAAPO010000023">
    <property type="protein sequence ID" value="GAA1790664.1"/>
    <property type="molecule type" value="Genomic_DNA"/>
</dbReference>
<feature type="transmembrane region" description="Helical" evidence="7">
    <location>
        <begin position="221"/>
        <end position="243"/>
    </location>
</feature>
<evidence type="ECO:0000313" key="9">
    <source>
        <dbReference type="EMBL" id="GAA1790664.1"/>
    </source>
</evidence>
<feature type="transmembrane region" description="Helical" evidence="7">
    <location>
        <begin position="128"/>
        <end position="154"/>
    </location>
</feature>
<feature type="transmembrane region" description="Helical" evidence="7">
    <location>
        <begin position="344"/>
        <end position="364"/>
    </location>
</feature>
<feature type="domain" description="Major facilitator superfamily (MFS) profile" evidence="8">
    <location>
        <begin position="172"/>
        <end position="381"/>
    </location>
</feature>
<keyword evidence="5 7" id="KW-1133">Transmembrane helix</keyword>
<organism evidence="9 10">
    <name type="scientific">Nostocoides veronense</name>
    <dbReference type="NCBI Taxonomy" id="330836"/>
    <lineage>
        <taxon>Bacteria</taxon>
        <taxon>Bacillati</taxon>
        <taxon>Actinomycetota</taxon>
        <taxon>Actinomycetes</taxon>
        <taxon>Micrococcales</taxon>
        <taxon>Intrasporangiaceae</taxon>
        <taxon>Nostocoides</taxon>
    </lineage>
</organism>
<dbReference type="Pfam" id="PF05977">
    <property type="entry name" value="MFS_3"/>
    <property type="match status" value="1"/>
</dbReference>
<dbReference type="InterPro" id="IPR036259">
    <property type="entry name" value="MFS_trans_sf"/>
</dbReference>
<evidence type="ECO:0000256" key="4">
    <source>
        <dbReference type="ARBA" id="ARBA00022692"/>
    </source>
</evidence>
<comment type="subcellular location">
    <subcellularLocation>
        <location evidence="1">Cell membrane</location>
        <topology evidence="1">Multi-pass membrane protein</topology>
    </subcellularLocation>
</comment>
<feature type="transmembrane region" description="Helical" evidence="7">
    <location>
        <begin position="48"/>
        <end position="66"/>
    </location>
</feature>
<feature type="transmembrane region" description="Helical" evidence="7">
    <location>
        <begin position="312"/>
        <end position="338"/>
    </location>
</feature>
<evidence type="ECO:0000256" key="2">
    <source>
        <dbReference type="ARBA" id="ARBA00022448"/>
    </source>
</evidence>
<feature type="transmembrane region" description="Helical" evidence="7">
    <location>
        <begin position="12"/>
        <end position="36"/>
    </location>
</feature>
<comment type="caution">
    <text evidence="9">The sequence shown here is derived from an EMBL/GenBank/DDBJ whole genome shotgun (WGS) entry which is preliminary data.</text>
</comment>
<dbReference type="SUPFAM" id="SSF103473">
    <property type="entry name" value="MFS general substrate transporter"/>
    <property type="match status" value="1"/>
</dbReference>
<name>A0ABP4XSR9_9MICO</name>
<keyword evidence="4 7" id="KW-0812">Transmembrane</keyword>
<keyword evidence="10" id="KW-1185">Reference proteome</keyword>
<dbReference type="PROSITE" id="PS50850">
    <property type="entry name" value="MFS"/>
    <property type="match status" value="1"/>
</dbReference>
<evidence type="ECO:0000256" key="7">
    <source>
        <dbReference type="SAM" id="Phobius"/>
    </source>
</evidence>